<dbReference type="Pfam" id="PF22608">
    <property type="entry name" value="DNAX_ATPase_lid"/>
    <property type="match status" value="1"/>
</dbReference>
<dbReference type="GO" id="GO:0006261">
    <property type="term" value="P:DNA-templated DNA replication"/>
    <property type="evidence" value="ECO:0007669"/>
    <property type="project" value="TreeGrafter"/>
</dbReference>
<feature type="compositionally biased region" description="Gly residues" evidence="14">
    <location>
        <begin position="632"/>
        <end position="659"/>
    </location>
</feature>
<dbReference type="InterPro" id="IPR008921">
    <property type="entry name" value="DNA_pol3_clamp-load_cplx_C"/>
</dbReference>
<dbReference type="InterPro" id="IPR003593">
    <property type="entry name" value="AAA+_ATPase"/>
</dbReference>
<dbReference type="GO" id="GO:0003677">
    <property type="term" value="F:DNA binding"/>
    <property type="evidence" value="ECO:0007669"/>
    <property type="project" value="InterPro"/>
</dbReference>
<feature type="region of interest" description="Disordered" evidence="14">
    <location>
        <begin position="389"/>
        <end position="439"/>
    </location>
</feature>
<evidence type="ECO:0000256" key="6">
    <source>
        <dbReference type="ARBA" id="ARBA00022723"/>
    </source>
</evidence>
<evidence type="ECO:0000256" key="11">
    <source>
        <dbReference type="ARBA" id="ARBA00037724"/>
    </source>
</evidence>
<feature type="compositionally biased region" description="Pro residues" evidence="14">
    <location>
        <begin position="779"/>
        <end position="792"/>
    </location>
</feature>
<keyword evidence="3" id="KW-0808">Transferase</keyword>
<keyword evidence="4" id="KW-0548">Nucleotidyltransferase</keyword>
<feature type="compositionally biased region" description="Low complexity" evidence="14">
    <location>
        <begin position="761"/>
        <end position="778"/>
    </location>
</feature>
<dbReference type="Proteomes" id="UP000199413">
    <property type="component" value="Unassembled WGS sequence"/>
</dbReference>
<dbReference type="EC" id="2.7.7.7" evidence="2"/>
<keyword evidence="17" id="KW-1185">Reference proteome</keyword>
<keyword evidence="5" id="KW-0235">DNA replication</keyword>
<dbReference type="STRING" id="568872.GA0070624_0603"/>
<dbReference type="GO" id="GO:0009360">
    <property type="term" value="C:DNA polymerase III complex"/>
    <property type="evidence" value="ECO:0007669"/>
    <property type="project" value="InterPro"/>
</dbReference>
<comment type="function">
    <text evidence="11">DNA polymerase III is a complex, multichain enzyme responsible for most of the replicative synthesis in bacteria. This DNA polymerase also exhibits 3' to 5' exonuclease activity.</text>
</comment>
<dbReference type="Pfam" id="PF12169">
    <property type="entry name" value="DNA_pol3_gamma3"/>
    <property type="match status" value="1"/>
</dbReference>
<feature type="compositionally biased region" description="Low complexity" evidence="14">
    <location>
        <begin position="701"/>
        <end position="710"/>
    </location>
</feature>
<keyword evidence="7" id="KW-0547">Nucleotide-binding</keyword>
<evidence type="ECO:0000256" key="7">
    <source>
        <dbReference type="ARBA" id="ARBA00022741"/>
    </source>
</evidence>
<name>A0A1C6RD31_9ACTN</name>
<keyword evidence="10" id="KW-0239">DNA-directed DNA polymerase</keyword>
<feature type="compositionally biased region" description="Low complexity" evidence="14">
    <location>
        <begin position="469"/>
        <end position="481"/>
    </location>
</feature>
<comment type="similarity">
    <text evidence="1">Belongs to the DnaX/STICHEL family.</text>
</comment>
<dbReference type="EMBL" id="FMHV01000002">
    <property type="protein sequence ID" value="SCL15060.1"/>
    <property type="molecule type" value="Genomic_DNA"/>
</dbReference>
<evidence type="ECO:0000256" key="9">
    <source>
        <dbReference type="ARBA" id="ARBA00022840"/>
    </source>
</evidence>
<dbReference type="InterPro" id="IPR045085">
    <property type="entry name" value="HLD_clamp_pol_III_gamma_tau"/>
</dbReference>
<proteinExistence type="inferred from homology"/>
<feature type="region of interest" description="Disordered" evidence="14">
    <location>
        <begin position="604"/>
        <end position="878"/>
    </location>
</feature>
<dbReference type="PANTHER" id="PTHR11669:SF0">
    <property type="entry name" value="PROTEIN STICHEL-LIKE 2"/>
    <property type="match status" value="1"/>
</dbReference>
<evidence type="ECO:0000256" key="2">
    <source>
        <dbReference type="ARBA" id="ARBA00012417"/>
    </source>
</evidence>
<dbReference type="GO" id="GO:0046872">
    <property type="term" value="F:metal ion binding"/>
    <property type="evidence" value="ECO:0007669"/>
    <property type="project" value="UniProtKB-KW"/>
</dbReference>
<evidence type="ECO:0000256" key="13">
    <source>
        <dbReference type="ARBA" id="ARBA00074577"/>
    </source>
</evidence>
<accession>A0A1C6RD31</accession>
<evidence type="ECO:0000259" key="15">
    <source>
        <dbReference type="SMART" id="SM00382"/>
    </source>
</evidence>
<dbReference type="InterPro" id="IPR027417">
    <property type="entry name" value="P-loop_NTPase"/>
</dbReference>
<evidence type="ECO:0000256" key="10">
    <source>
        <dbReference type="ARBA" id="ARBA00022932"/>
    </source>
</evidence>
<dbReference type="Gene3D" id="3.40.50.300">
    <property type="entry name" value="P-loop containing nucleotide triphosphate hydrolases"/>
    <property type="match status" value="1"/>
</dbReference>
<evidence type="ECO:0000256" key="5">
    <source>
        <dbReference type="ARBA" id="ARBA00022705"/>
    </source>
</evidence>
<dbReference type="GO" id="GO:0003887">
    <property type="term" value="F:DNA-directed DNA polymerase activity"/>
    <property type="evidence" value="ECO:0007669"/>
    <property type="project" value="UniProtKB-KW"/>
</dbReference>
<organism evidence="16 17">
    <name type="scientific">Micromonospora rhizosphaerae</name>
    <dbReference type="NCBI Taxonomy" id="568872"/>
    <lineage>
        <taxon>Bacteria</taxon>
        <taxon>Bacillati</taxon>
        <taxon>Actinomycetota</taxon>
        <taxon>Actinomycetes</taxon>
        <taxon>Micromonosporales</taxon>
        <taxon>Micromonosporaceae</taxon>
        <taxon>Micromonospora</taxon>
    </lineage>
</organism>
<dbReference type="Gene3D" id="1.20.272.10">
    <property type="match status" value="1"/>
</dbReference>
<feature type="compositionally biased region" description="Low complexity" evidence="14">
    <location>
        <begin position="672"/>
        <end position="693"/>
    </location>
</feature>
<dbReference type="NCBIfam" id="TIGR02397">
    <property type="entry name" value="dnaX_nterm"/>
    <property type="match status" value="1"/>
</dbReference>
<evidence type="ECO:0000256" key="14">
    <source>
        <dbReference type="SAM" id="MobiDB-lite"/>
    </source>
</evidence>
<dbReference type="Pfam" id="PF13177">
    <property type="entry name" value="DNA_pol3_delta2"/>
    <property type="match status" value="1"/>
</dbReference>
<dbReference type="CDD" id="cd00009">
    <property type="entry name" value="AAA"/>
    <property type="match status" value="1"/>
</dbReference>
<dbReference type="SUPFAM" id="SSF52540">
    <property type="entry name" value="P-loop containing nucleoside triphosphate hydrolases"/>
    <property type="match status" value="1"/>
</dbReference>
<evidence type="ECO:0000313" key="16">
    <source>
        <dbReference type="EMBL" id="SCL15060.1"/>
    </source>
</evidence>
<feature type="compositionally biased region" description="Low complexity" evidence="14">
    <location>
        <begin position="849"/>
        <end position="866"/>
    </location>
</feature>
<evidence type="ECO:0000256" key="8">
    <source>
        <dbReference type="ARBA" id="ARBA00022833"/>
    </source>
</evidence>
<dbReference type="RefSeq" id="WP_091336453.1">
    <property type="nucleotide sequence ID" value="NZ_FMHV01000002.1"/>
</dbReference>
<evidence type="ECO:0000256" key="3">
    <source>
        <dbReference type="ARBA" id="ARBA00022679"/>
    </source>
</evidence>
<dbReference type="InterPro" id="IPR022754">
    <property type="entry name" value="DNA_pol_III_gamma-3"/>
</dbReference>
<feature type="domain" description="AAA+ ATPase" evidence="15">
    <location>
        <begin position="36"/>
        <end position="198"/>
    </location>
</feature>
<evidence type="ECO:0000256" key="12">
    <source>
        <dbReference type="ARBA" id="ARBA00049244"/>
    </source>
</evidence>
<dbReference type="PANTHER" id="PTHR11669">
    <property type="entry name" value="REPLICATION FACTOR C / DNA POLYMERASE III GAMMA-TAU SUBUNIT"/>
    <property type="match status" value="1"/>
</dbReference>
<dbReference type="AlphaFoldDB" id="A0A1C6RD31"/>
<keyword evidence="9" id="KW-0067">ATP-binding</keyword>
<dbReference type="SUPFAM" id="SSF48019">
    <property type="entry name" value="post-AAA+ oligomerization domain-like"/>
    <property type="match status" value="1"/>
</dbReference>
<feature type="compositionally biased region" description="Pro residues" evidence="14">
    <location>
        <begin position="494"/>
        <end position="514"/>
    </location>
</feature>
<evidence type="ECO:0000256" key="1">
    <source>
        <dbReference type="ARBA" id="ARBA00006360"/>
    </source>
</evidence>
<dbReference type="Gene3D" id="1.10.8.60">
    <property type="match status" value="1"/>
</dbReference>
<dbReference type="FunFam" id="3.40.50.300:FF:000014">
    <property type="entry name" value="DNA polymerase III subunit gamma/tau"/>
    <property type="match status" value="1"/>
</dbReference>
<dbReference type="InterPro" id="IPR050238">
    <property type="entry name" value="DNA_Rep/Repair_Clamp_Loader"/>
</dbReference>
<keyword evidence="6" id="KW-0479">Metal-binding</keyword>
<protein>
    <recommendedName>
        <fullName evidence="13">DNA polymerase III subunit gamma/tau</fullName>
        <ecNumber evidence="2">2.7.7.7</ecNumber>
    </recommendedName>
</protein>
<dbReference type="FunFam" id="1.20.272.10:FF:000003">
    <property type="entry name" value="DNA polymerase III subunit gamma/tau"/>
    <property type="match status" value="1"/>
</dbReference>
<feature type="compositionally biased region" description="Low complexity" evidence="14">
    <location>
        <begin position="800"/>
        <end position="839"/>
    </location>
</feature>
<feature type="region of interest" description="Disordered" evidence="14">
    <location>
        <begin position="461"/>
        <end position="519"/>
    </location>
</feature>
<evidence type="ECO:0000313" key="17">
    <source>
        <dbReference type="Proteomes" id="UP000199413"/>
    </source>
</evidence>
<dbReference type="OrthoDB" id="9810148at2"/>
<sequence>MALALYRKYRPRTFAEVIGQEHVTEPLSQALRSGRLNHAYLFSGPRGCGKTSSARILARSLNCERGPTPEPCGQCESCRSLAPDGAGSIDVIEIDAASHGGVDDARELREKAFFAPARSRFKIYIIDEAHMVSSAGFNALLKLVEEPPEYVKFIFATTEPEKVLGTIKSRTHHYPFRLFPPKVLRPYLEQLCEAEGVRVEPAVFPLVVRAGGGSARDSLSVLDQLIAGAGQEGVSYARAAALLGVTDSALIDEMCDALAAGDGAAAYATVDRVAEAGHDPRRFASDLLERLRDLIVLQQVPDAAAKGLIDGPSDQIERMTAQAQQLGPGTLSRCADIVHNGLVEMRGTTAPRLLLELICARMLLPGADDSTGGLLQRLERMERRLTLGGVEPPSAAAGPAPVAPAASVRQEPPAAPATAAASHPETAGTPAAAGAPSGAPAARAAAAPAARAAAAAAGSRPAQVAAETADPSPGGSAPTGAVAGGTSSGAPARRPVPPSAVMPDPAIPEPPRPGSAPGGLDAVAVRRVWPEVVGKVNRTNKRIAALMRDAVVRELDGDTLVLTVKSTVLAKMMSDHAPVLADALYEELGGRWEIRCEVAGERGGVSLGGPARPAAPARPAPASTATTAANGPAGGSGGGGATGGSTSSGGPARPGGSSGGAASRSSGGGPARPGRSSAGAESPSSGGAASGATGTAGGGSARRSVGRVTGAGPSGGDDEEDWPEPARPGGSAGGGDDWPEPARPGGAATAGSDDWPEPVRPGGAPATATAVTATTTPAVPKPAGPPAAPPQPTAAGTGGVPVSSAIAAARAAAAAAGAGAAKGSRTAAAAPKTADADWAGEPPYDPDYDGPLPGAGRTGGAAPATPMYEGFDPGDEPLDEVIDEQTARQSSEEQAVQLLREAFGAEKIDEVDAR</sequence>
<dbReference type="NCBIfam" id="NF005846">
    <property type="entry name" value="PRK07764.1-6"/>
    <property type="match status" value="1"/>
</dbReference>
<gene>
    <name evidence="16" type="ORF">GA0070624_0603</name>
</gene>
<reference evidence="17" key="1">
    <citation type="submission" date="2016-06" db="EMBL/GenBank/DDBJ databases">
        <authorList>
            <person name="Varghese N."/>
            <person name="Submissions Spin"/>
        </authorList>
    </citation>
    <scope>NUCLEOTIDE SEQUENCE [LARGE SCALE GENOMIC DNA]</scope>
    <source>
        <strain evidence="17">DSM 45431</strain>
    </source>
</reference>
<comment type="catalytic activity">
    <reaction evidence="12">
        <text>DNA(n) + a 2'-deoxyribonucleoside 5'-triphosphate = DNA(n+1) + diphosphate</text>
        <dbReference type="Rhea" id="RHEA:22508"/>
        <dbReference type="Rhea" id="RHEA-COMP:17339"/>
        <dbReference type="Rhea" id="RHEA-COMP:17340"/>
        <dbReference type="ChEBI" id="CHEBI:33019"/>
        <dbReference type="ChEBI" id="CHEBI:61560"/>
        <dbReference type="ChEBI" id="CHEBI:173112"/>
        <dbReference type="EC" id="2.7.7.7"/>
    </reaction>
</comment>
<feature type="compositionally biased region" description="Low complexity" evidence="14">
    <location>
        <begin position="608"/>
        <end position="631"/>
    </location>
</feature>
<dbReference type="CDD" id="cd18137">
    <property type="entry name" value="HLD_clamp_pol_III_gamma_tau"/>
    <property type="match status" value="1"/>
</dbReference>
<dbReference type="SMART" id="SM00382">
    <property type="entry name" value="AAA"/>
    <property type="match status" value="1"/>
</dbReference>
<evidence type="ECO:0000256" key="4">
    <source>
        <dbReference type="ARBA" id="ARBA00022695"/>
    </source>
</evidence>
<dbReference type="InterPro" id="IPR012763">
    <property type="entry name" value="DNA_pol_III_sug/sutau_N"/>
</dbReference>
<keyword evidence="8" id="KW-0862">Zinc</keyword>
<dbReference type="GO" id="GO:0005524">
    <property type="term" value="F:ATP binding"/>
    <property type="evidence" value="ECO:0007669"/>
    <property type="project" value="UniProtKB-KW"/>
</dbReference>